<organism evidence="1">
    <name type="scientific">uncultured Gemmatimonadota bacterium</name>
    <dbReference type="NCBI Taxonomy" id="203437"/>
    <lineage>
        <taxon>Bacteria</taxon>
        <taxon>Pseudomonadati</taxon>
        <taxon>Gemmatimonadota</taxon>
        <taxon>environmental samples</taxon>
    </lineage>
</organism>
<sequence length="371" mass="39230">MPPLKAAVRADGSVAFGGRFSVSFQRTLRVPEGTGAGRLPPGLGALPVLAVDDYAPRVPAAWRERGGVFVPLHPREALWLGFDSPSWHPHAVKVGVGGVNALTGGPWSPSLGAGPQDYLVCPPQLWLDGISTAAGEVRQLVAAPLGRGYTVEAQVTGRERSGGLQLVVYPPRPGRFPEEPPPPREADLPPGAGMLGAPPAAAFAAGPVEMGIAAGGRIEQKVYPDPHGADTWDASAGAALWVHLLNAEQFQAVTGRPPPPSPVSARTYTEHGFPWFELVDEGEEDLGRSELDRVRPLSELEREAGEGDAEEPFEIPDGQVVRLHRGDGGDFQIEAVHACTEMVLPEALQGEAEIVALDERPDNAEARHSGP</sequence>
<gene>
    <name evidence="1" type="ORF">AVDCRST_MAG89-1579</name>
</gene>
<reference evidence="1" key="1">
    <citation type="submission" date="2020-02" db="EMBL/GenBank/DDBJ databases">
        <authorList>
            <person name="Meier V. D."/>
        </authorList>
    </citation>
    <scope>NUCLEOTIDE SEQUENCE</scope>
    <source>
        <strain evidence="1">AVDCRST_MAG89</strain>
    </source>
</reference>
<evidence type="ECO:0000313" key="1">
    <source>
        <dbReference type="EMBL" id="CAA9319484.1"/>
    </source>
</evidence>
<accession>A0A6J4L0W5</accession>
<feature type="non-terminal residue" evidence="1">
    <location>
        <position position="371"/>
    </location>
</feature>
<evidence type="ECO:0008006" key="2">
    <source>
        <dbReference type="Google" id="ProtNLM"/>
    </source>
</evidence>
<protein>
    <recommendedName>
        <fullName evidence="2">Integral membrane protein</fullName>
    </recommendedName>
</protein>
<dbReference type="EMBL" id="CADCTV010000340">
    <property type="protein sequence ID" value="CAA9319484.1"/>
    <property type="molecule type" value="Genomic_DNA"/>
</dbReference>
<name>A0A6J4L0W5_9BACT</name>
<proteinExistence type="predicted"/>
<dbReference type="AlphaFoldDB" id="A0A6J4L0W5"/>